<dbReference type="AlphaFoldDB" id="A0A7J6DGN4"/>
<organism evidence="1 2">
    <name type="scientific">Onychostoma macrolepis</name>
    <dbReference type="NCBI Taxonomy" id="369639"/>
    <lineage>
        <taxon>Eukaryota</taxon>
        <taxon>Metazoa</taxon>
        <taxon>Chordata</taxon>
        <taxon>Craniata</taxon>
        <taxon>Vertebrata</taxon>
        <taxon>Euteleostomi</taxon>
        <taxon>Actinopterygii</taxon>
        <taxon>Neopterygii</taxon>
        <taxon>Teleostei</taxon>
        <taxon>Ostariophysi</taxon>
        <taxon>Cypriniformes</taxon>
        <taxon>Cyprinidae</taxon>
        <taxon>Acrossocheilinae</taxon>
        <taxon>Onychostoma</taxon>
    </lineage>
</organism>
<evidence type="ECO:0000313" key="1">
    <source>
        <dbReference type="EMBL" id="KAF4118506.1"/>
    </source>
</evidence>
<dbReference type="OrthoDB" id="8935727at2759"/>
<evidence type="ECO:0000313" key="2">
    <source>
        <dbReference type="Proteomes" id="UP000579812"/>
    </source>
</evidence>
<sequence>MLHCTCQSKSRLERETGCKMKNFVIIFMVLTVIADITSAKKLGLINGGLVTGINGVNPLLVGGLNPPVLSGGPAVVGQPPLAQILPAAALPPYVLRQPPVASVPFSPSNIGPQLAYPFASLNGGLLYYIGGPHNQPAIIPLQQQVAAGQGPAGNNQAVPPGSLTRFKRSFLRRTTARPPVSITQMPAQVNPAVSGNPVGYFQEIFSSMQYMSF</sequence>
<name>A0A7J6DGN4_9TELE</name>
<gene>
    <name evidence="1" type="ORF">G5714_000557</name>
</gene>
<dbReference type="EMBL" id="JAAMOB010000001">
    <property type="protein sequence ID" value="KAF4118506.1"/>
    <property type="molecule type" value="Genomic_DNA"/>
</dbReference>
<protein>
    <submittedName>
        <fullName evidence="1">Uncharacterized protein</fullName>
    </submittedName>
</protein>
<comment type="caution">
    <text evidence="1">The sequence shown here is derived from an EMBL/GenBank/DDBJ whole genome shotgun (WGS) entry which is preliminary data.</text>
</comment>
<dbReference type="Proteomes" id="UP000579812">
    <property type="component" value="Unassembled WGS sequence"/>
</dbReference>
<proteinExistence type="predicted"/>
<keyword evidence="2" id="KW-1185">Reference proteome</keyword>
<reference evidence="1 2" key="1">
    <citation type="submission" date="2020-04" db="EMBL/GenBank/DDBJ databases">
        <title>Chromosome-level genome assembly of a cyprinid fish Onychostoma macrolepis by integration of Nanopore Sequencing, Bionano and Hi-C technology.</title>
        <authorList>
            <person name="Wang D."/>
        </authorList>
    </citation>
    <scope>NUCLEOTIDE SEQUENCE [LARGE SCALE GENOMIC DNA]</scope>
    <source>
        <strain evidence="1">SWU-2019</strain>
        <tissue evidence="1">Muscle</tissue>
    </source>
</reference>
<accession>A0A7J6DGN4</accession>